<evidence type="ECO:0000256" key="3">
    <source>
        <dbReference type="ARBA" id="ARBA00013109"/>
    </source>
</evidence>
<comment type="function">
    <text evidence="6 9">Catalyzes cyclization of the linear tetrapyrrole, hydroxymethylbilane, to the macrocyclic uroporphyrinogen III.</text>
</comment>
<dbReference type="Pfam" id="PF02602">
    <property type="entry name" value="HEM4"/>
    <property type="match status" value="1"/>
</dbReference>
<evidence type="ECO:0000313" key="12">
    <source>
        <dbReference type="Proteomes" id="UP000199040"/>
    </source>
</evidence>
<evidence type="ECO:0000256" key="8">
    <source>
        <dbReference type="ARBA" id="ARBA00048617"/>
    </source>
</evidence>
<feature type="domain" description="Tetrapyrrole biosynthesis uroporphyrinogen III synthase" evidence="10">
    <location>
        <begin position="19"/>
        <end position="243"/>
    </location>
</feature>
<evidence type="ECO:0000256" key="5">
    <source>
        <dbReference type="ARBA" id="ARBA00023244"/>
    </source>
</evidence>
<organism evidence="11 12">
    <name type="scientific">Modicisalibacter xianhensis</name>
    <dbReference type="NCBI Taxonomy" id="442341"/>
    <lineage>
        <taxon>Bacteria</taxon>
        <taxon>Pseudomonadati</taxon>
        <taxon>Pseudomonadota</taxon>
        <taxon>Gammaproteobacteria</taxon>
        <taxon>Oceanospirillales</taxon>
        <taxon>Halomonadaceae</taxon>
        <taxon>Modicisalibacter</taxon>
    </lineage>
</organism>
<keyword evidence="4 9" id="KW-0456">Lyase</keyword>
<dbReference type="PANTHER" id="PTHR38042">
    <property type="entry name" value="UROPORPHYRINOGEN-III SYNTHASE, CHLOROPLASTIC"/>
    <property type="match status" value="1"/>
</dbReference>
<dbReference type="EC" id="4.2.1.75" evidence="3 9"/>
<evidence type="ECO:0000256" key="9">
    <source>
        <dbReference type="RuleBase" id="RU366031"/>
    </source>
</evidence>
<comment type="pathway">
    <text evidence="1 9">Porphyrin-containing compound metabolism; protoporphyrin-IX biosynthesis; coproporphyrinogen-III from 5-aminolevulinate: step 3/4.</text>
</comment>
<comment type="similarity">
    <text evidence="2 9">Belongs to the uroporphyrinogen-III synthase family.</text>
</comment>
<dbReference type="GO" id="GO:0004852">
    <property type="term" value="F:uroporphyrinogen-III synthase activity"/>
    <property type="evidence" value="ECO:0007669"/>
    <property type="project" value="UniProtKB-UniRule"/>
</dbReference>
<dbReference type="PANTHER" id="PTHR38042:SF1">
    <property type="entry name" value="UROPORPHYRINOGEN-III SYNTHASE, CHLOROPLASTIC"/>
    <property type="match status" value="1"/>
</dbReference>
<proteinExistence type="inferred from homology"/>
<dbReference type="RefSeq" id="WP_092845879.1">
    <property type="nucleotide sequence ID" value="NZ_FOPY01000006.1"/>
</dbReference>
<reference evidence="11 12" key="1">
    <citation type="submission" date="2016-10" db="EMBL/GenBank/DDBJ databases">
        <authorList>
            <person name="de Groot N.N."/>
        </authorList>
    </citation>
    <scope>NUCLEOTIDE SEQUENCE [LARGE SCALE GENOMIC DNA]</scope>
    <source>
        <strain evidence="11 12">CGMCC 1.6848</strain>
    </source>
</reference>
<keyword evidence="5 9" id="KW-0627">Porphyrin biosynthesis</keyword>
<dbReference type="Gene3D" id="3.40.50.10090">
    <property type="match status" value="2"/>
</dbReference>
<dbReference type="AlphaFoldDB" id="A0A1I3BFE7"/>
<evidence type="ECO:0000259" key="10">
    <source>
        <dbReference type="Pfam" id="PF02602"/>
    </source>
</evidence>
<dbReference type="InterPro" id="IPR036108">
    <property type="entry name" value="4pyrrol_syn_uPrphyn_synt_sf"/>
</dbReference>
<evidence type="ECO:0000256" key="6">
    <source>
        <dbReference type="ARBA" id="ARBA00037589"/>
    </source>
</evidence>
<dbReference type="Proteomes" id="UP000199040">
    <property type="component" value="Unassembled WGS sequence"/>
</dbReference>
<dbReference type="GO" id="GO:0006780">
    <property type="term" value="P:uroporphyrinogen III biosynthetic process"/>
    <property type="evidence" value="ECO:0007669"/>
    <property type="project" value="UniProtKB-UniRule"/>
</dbReference>
<name>A0A1I3BFE7_9GAMM</name>
<dbReference type="STRING" id="442341.SAMN04487959_106201"/>
<sequence>MPPRPRVLITRPGKRAQPLHRALEAAGAEAVALEAMRLEPLTETPEVRQAWLDFDLFQRVVVVSPFAAECLADGLDRYWPQLPLGPSFYAVGAGTAQVLHDMLGVRVHLPPANAEDNSSEALLQLPSLQRLDDQRVLLVAGEGGRTVLADSLAQRGAKLTRLALYRRTPVEPGGPGAQYLAQGDYSALVVTSGELLEHLAGWCSGKALNQPLIVSSQRLATLAHTLGYLRPHVAQGATPAALTAAVANACNLDGADHDDLEKG</sequence>
<dbReference type="InterPro" id="IPR039793">
    <property type="entry name" value="UROS/Hem4"/>
</dbReference>
<dbReference type="CDD" id="cd06578">
    <property type="entry name" value="HemD"/>
    <property type="match status" value="1"/>
</dbReference>
<evidence type="ECO:0000256" key="7">
    <source>
        <dbReference type="ARBA" id="ARBA00040167"/>
    </source>
</evidence>
<gene>
    <name evidence="11" type="ORF">SAMN04487959_106201</name>
</gene>
<dbReference type="UniPathway" id="UPA00251">
    <property type="reaction ID" value="UER00320"/>
</dbReference>
<keyword evidence="12" id="KW-1185">Reference proteome</keyword>
<evidence type="ECO:0000256" key="4">
    <source>
        <dbReference type="ARBA" id="ARBA00023239"/>
    </source>
</evidence>
<evidence type="ECO:0000256" key="2">
    <source>
        <dbReference type="ARBA" id="ARBA00008133"/>
    </source>
</evidence>
<dbReference type="EMBL" id="FOPY01000006">
    <property type="protein sequence ID" value="SFH61008.1"/>
    <property type="molecule type" value="Genomic_DNA"/>
</dbReference>
<comment type="catalytic activity">
    <reaction evidence="8 9">
        <text>hydroxymethylbilane = uroporphyrinogen III + H2O</text>
        <dbReference type="Rhea" id="RHEA:18965"/>
        <dbReference type="ChEBI" id="CHEBI:15377"/>
        <dbReference type="ChEBI" id="CHEBI:57308"/>
        <dbReference type="ChEBI" id="CHEBI:57845"/>
        <dbReference type="EC" id="4.2.1.75"/>
    </reaction>
</comment>
<protein>
    <recommendedName>
        <fullName evidence="7 9">Uroporphyrinogen-III synthase</fullName>
        <ecNumber evidence="3 9">4.2.1.75</ecNumber>
    </recommendedName>
</protein>
<accession>A0A1I3BFE7</accession>
<evidence type="ECO:0000313" key="11">
    <source>
        <dbReference type="EMBL" id="SFH61008.1"/>
    </source>
</evidence>
<dbReference type="InterPro" id="IPR003754">
    <property type="entry name" value="4pyrrol_synth_uPrphyn_synth"/>
</dbReference>
<evidence type="ECO:0000256" key="1">
    <source>
        <dbReference type="ARBA" id="ARBA00004772"/>
    </source>
</evidence>
<dbReference type="SUPFAM" id="SSF69618">
    <property type="entry name" value="HemD-like"/>
    <property type="match status" value="1"/>
</dbReference>
<dbReference type="GO" id="GO:0006782">
    <property type="term" value="P:protoporphyrinogen IX biosynthetic process"/>
    <property type="evidence" value="ECO:0007669"/>
    <property type="project" value="UniProtKB-UniRule"/>
</dbReference>